<feature type="chain" id="PRO_5013288119" description="Peptidase S1 domain-containing protein" evidence="1">
    <location>
        <begin position="21"/>
        <end position="316"/>
    </location>
</feature>
<organism evidence="3 4">
    <name type="scientific">Biomphalaria glabrata</name>
    <name type="common">Bloodfluke planorb</name>
    <name type="synonym">Freshwater snail</name>
    <dbReference type="NCBI Taxonomy" id="6526"/>
    <lineage>
        <taxon>Eukaryota</taxon>
        <taxon>Metazoa</taxon>
        <taxon>Spiralia</taxon>
        <taxon>Lophotrochozoa</taxon>
        <taxon>Mollusca</taxon>
        <taxon>Gastropoda</taxon>
        <taxon>Heterobranchia</taxon>
        <taxon>Euthyneura</taxon>
        <taxon>Panpulmonata</taxon>
        <taxon>Hygrophila</taxon>
        <taxon>Lymnaeoidea</taxon>
        <taxon>Planorbidae</taxon>
        <taxon>Biomphalaria</taxon>
    </lineage>
</organism>
<dbReference type="PROSITE" id="PS50240">
    <property type="entry name" value="TRYPSIN_DOM"/>
    <property type="match status" value="1"/>
</dbReference>
<dbReference type="GO" id="GO:0004252">
    <property type="term" value="F:serine-type endopeptidase activity"/>
    <property type="evidence" value="ECO:0007669"/>
    <property type="project" value="InterPro"/>
</dbReference>
<evidence type="ECO:0000313" key="3">
    <source>
        <dbReference type="EnsemblMetazoa" id="BGLB031181-PA"/>
    </source>
</evidence>
<dbReference type="SMART" id="SM00020">
    <property type="entry name" value="Tryp_SPc"/>
    <property type="match status" value="1"/>
</dbReference>
<dbReference type="Proteomes" id="UP000076420">
    <property type="component" value="Unassembled WGS sequence"/>
</dbReference>
<dbReference type="GO" id="GO:0006508">
    <property type="term" value="P:proteolysis"/>
    <property type="evidence" value="ECO:0007669"/>
    <property type="project" value="InterPro"/>
</dbReference>
<reference evidence="3" key="1">
    <citation type="submission" date="2020-05" db="UniProtKB">
        <authorList>
            <consortium name="EnsemblMetazoa"/>
        </authorList>
    </citation>
    <scope>IDENTIFICATION</scope>
    <source>
        <strain evidence="3">BB02</strain>
    </source>
</reference>
<dbReference type="PANTHER" id="PTHR24260:SF132">
    <property type="entry name" value="PEPTIDASE S1 DOMAIN-CONTAINING PROTEIN"/>
    <property type="match status" value="1"/>
</dbReference>
<dbReference type="AlphaFoldDB" id="A0A2C9LHK1"/>
<feature type="signal peptide" evidence="1">
    <location>
        <begin position="1"/>
        <end position="20"/>
    </location>
</feature>
<dbReference type="Pfam" id="PF00089">
    <property type="entry name" value="Trypsin"/>
    <property type="match status" value="1"/>
</dbReference>
<sequence>MIASISRGIVFITLLVKMQSSTDFMDPEPDCDILIPAPDSMQSNYYEDYKKLFGFDETVTRPKEWIIDQALVVSQKIYPRCGNMDHVTPVTSMEDIVQQSKNMWPWIVRFLSDYNCFGSYLSPRWIITSASCIKTNLLIVRRPNYNLTGDTVFVSTFFLHEEYDRINGKNDIALISLDEGDYIRPVCLPMLNIALEHKDTVCYLIGYASAERLHLFQWKVNFEDSYICDAALQNSSMYVESHACVSPELRYEERCLKGKGGHPVSCFYGFSWHVVAVTSPRQLDCTQDFHNDLIFVTNITSFVPWIYSVVKHKVDD</sequence>
<dbReference type="SUPFAM" id="SSF50494">
    <property type="entry name" value="Trypsin-like serine proteases"/>
    <property type="match status" value="1"/>
</dbReference>
<evidence type="ECO:0000256" key="1">
    <source>
        <dbReference type="SAM" id="SignalP"/>
    </source>
</evidence>
<feature type="domain" description="Peptidase S1" evidence="2">
    <location>
        <begin position="96"/>
        <end position="311"/>
    </location>
</feature>
<dbReference type="InterPro" id="IPR051333">
    <property type="entry name" value="CLIP_Serine_Protease"/>
</dbReference>
<dbReference type="KEGG" id="bgt:106073004"/>
<protein>
    <recommendedName>
        <fullName evidence="2">Peptidase S1 domain-containing protein</fullName>
    </recommendedName>
</protein>
<dbReference type="PANTHER" id="PTHR24260">
    <property type="match status" value="1"/>
</dbReference>
<keyword evidence="1" id="KW-0732">Signal</keyword>
<evidence type="ECO:0000259" key="2">
    <source>
        <dbReference type="PROSITE" id="PS50240"/>
    </source>
</evidence>
<dbReference type="OrthoDB" id="6339452at2759"/>
<evidence type="ECO:0000313" key="4">
    <source>
        <dbReference type="Proteomes" id="UP000076420"/>
    </source>
</evidence>
<accession>A0A2C9LHK1</accession>
<dbReference type="InterPro" id="IPR043504">
    <property type="entry name" value="Peptidase_S1_PA_chymotrypsin"/>
</dbReference>
<dbReference type="InterPro" id="IPR001254">
    <property type="entry name" value="Trypsin_dom"/>
</dbReference>
<dbReference type="RefSeq" id="XP_013088925.2">
    <property type="nucleotide sequence ID" value="XM_013233471.2"/>
</dbReference>
<dbReference type="EnsemblMetazoa" id="BGLB031181-RA">
    <property type="protein sequence ID" value="BGLB031181-PA"/>
    <property type="gene ID" value="BGLB031181"/>
</dbReference>
<proteinExistence type="predicted"/>
<gene>
    <name evidence="3" type="primary">106073004</name>
</gene>
<name>A0A2C9LHK1_BIOGL</name>
<dbReference type="VEuPathDB" id="VectorBase:BGLAX_048482"/>
<dbReference type="STRING" id="6526.A0A2C9LHK1"/>
<dbReference type="InterPro" id="IPR009003">
    <property type="entry name" value="Peptidase_S1_PA"/>
</dbReference>
<dbReference type="Gene3D" id="2.40.10.10">
    <property type="entry name" value="Trypsin-like serine proteases"/>
    <property type="match status" value="1"/>
</dbReference>
<dbReference type="VEuPathDB" id="VectorBase:BGLB031181"/>